<dbReference type="InterPro" id="IPR050229">
    <property type="entry name" value="GlpE_sulfurtransferase"/>
</dbReference>
<evidence type="ECO:0000313" key="7">
    <source>
        <dbReference type="EMBL" id="RBR27506.1"/>
    </source>
</evidence>
<comment type="caution">
    <text evidence="7">The sequence shown here is derived from an EMBL/GenBank/DDBJ whole genome shotgun (WGS) entry which is preliminary data.</text>
</comment>
<dbReference type="PROSITE" id="PS50206">
    <property type="entry name" value="RHODANESE_3"/>
    <property type="match status" value="1"/>
</dbReference>
<dbReference type="SUPFAM" id="SSF52821">
    <property type="entry name" value="Rhodanese/Cell cycle control phosphatase"/>
    <property type="match status" value="1"/>
</dbReference>
<dbReference type="EMBL" id="JAXOGL010000001">
    <property type="protein sequence ID" value="MDZ5596824.1"/>
    <property type="molecule type" value="Genomic_DNA"/>
</dbReference>
<dbReference type="EMBL" id="NFLC01000004">
    <property type="protein sequence ID" value="OUQ11211.1"/>
    <property type="molecule type" value="Genomic_DNA"/>
</dbReference>
<dbReference type="SMART" id="SM00450">
    <property type="entry name" value="RHOD"/>
    <property type="match status" value="1"/>
</dbReference>
<feature type="transmembrane region" description="Helical" evidence="1">
    <location>
        <begin position="6"/>
        <end position="25"/>
    </location>
</feature>
<reference evidence="8" key="2">
    <citation type="submission" date="2017-04" db="EMBL/GenBank/DDBJ databases">
        <title>Function of individual gut microbiota members based on whole genome sequencing of pure cultures obtained from chicken caecum.</title>
        <authorList>
            <person name="Medvecky M."/>
            <person name="Cejkova D."/>
            <person name="Polansky O."/>
            <person name="Karasova D."/>
            <person name="Kubasova T."/>
            <person name="Cizek A."/>
            <person name="Rychlik I."/>
        </authorList>
    </citation>
    <scope>NUCLEOTIDE SEQUENCE [LARGE SCALE GENOMIC DNA]</scope>
    <source>
        <strain evidence="8">An144</strain>
    </source>
</reference>
<evidence type="ECO:0000313" key="3">
    <source>
        <dbReference type="EMBL" id="MDT2796162.1"/>
    </source>
</evidence>
<evidence type="ECO:0000313" key="5">
    <source>
        <dbReference type="EMBL" id="NME50252.1"/>
    </source>
</evidence>
<accession>A0A0H2QPS3</accession>
<feature type="domain" description="Rhodanese" evidence="2">
    <location>
        <begin position="44"/>
        <end position="128"/>
    </location>
</feature>
<reference evidence="6" key="3">
    <citation type="journal article" date="2018" name="BMC Genomics">
        <title>Whole genome sequencing and function prediction of 133 gut anaerobes isolated from chicken caecum in pure cultures.</title>
        <authorList>
            <person name="Medvecky M."/>
            <person name="Cejkova D."/>
            <person name="Polansky O."/>
            <person name="Karasova D."/>
            <person name="Kubasova T."/>
            <person name="Cizek A."/>
            <person name="Rychlik I."/>
        </authorList>
    </citation>
    <scope>NUCLEOTIDE SEQUENCE</scope>
    <source>
        <strain evidence="6">An144</strain>
    </source>
</reference>
<keyword evidence="6" id="KW-0808">Transferase</keyword>
<keyword evidence="1" id="KW-1133">Transmembrane helix</keyword>
<reference evidence="3" key="5">
    <citation type="submission" date="2023-03" db="EMBL/GenBank/DDBJ databases">
        <authorList>
            <person name="Shen W."/>
            <person name="Cai J."/>
        </authorList>
    </citation>
    <scope>NUCLEOTIDE SEQUENCE</scope>
    <source>
        <strain evidence="3">B245-2</strain>
    </source>
</reference>
<keyword evidence="1" id="KW-0812">Transmembrane</keyword>
<sequence length="133" mass="15519">MSVLFWVNIILLAILIALILNWAYYKYMARRFATVLEEDEFKEGMRKAQIIDVREKNEFDSGHILGARSIPYPMLMQSLASIRKDQPVYLYDTRTALSTRAAKKLRKNGYNNIFILKDGFEGWTGKTKGKKYE</sequence>
<dbReference type="Proteomes" id="UP000588071">
    <property type="component" value="Unassembled WGS sequence"/>
</dbReference>
<evidence type="ECO:0000313" key="9">
    <source>
        <dbReference type="Proteomes" id="UP000252800"/>
    </source>
</evidence>
<dbReference type="PANTHER" id="PTHR43031:SF18">
    <property type="entry name" value="RHODANESE-RELATED SULFURTRANSFERASES"/>
    <property type="match status" value="1"/>
</dbReference>
<evidence type="ECO:0000313" key="6">
    <source>
        <dbReference type="EMBL" id="OUQ11211.1"/>
    </source>
</evidence>
<dbReference type="GeneID" id="60871976"/>
<reference evidence="5 10" key="4">
    <citation type="submission" date="2020-04" db="EMBL/GenBank/DDBJ databases">
        <authorList>
            <person name="Hitch T.C.A."/>
            <person name="Wylensek D."/>
            <person name="Clavel T."/>
        </authorList>
    </citation>
    <scope>NUCLEOTIDE SEQUENCE [LARGE SCALE GENOMIC DNA]</scope>
    <source>
        <strain evidence="5 10">WCA-380-WT-3C</strain>
    </source>
</reference>
<dbReference type="EMBL" id="JARQBI010000004">
    <property type="protein sequence ID" value="MDT2796162.1"/>
    <property type="molecule type" value="Genomic_DNA"/>
</dbReference>
<evidence type="ECO:0000259" key="2">
    <source>
        <dbReference type="PROSITE" id="PS50206"/>
    </source>
</evidence>
<dbReference type="Proteomes" id="UP000252800">
    <property type="component" value="Unassembled WGS sequence"/>
</dbReference>
<dbReference type="InterPro" id="IPR036873">
    <property type="entry name" value="Rhodanese-like_dom_sf"/>
</dbReference>
<reference evidence="4" key="6">
    <citation type="submission" date="2023-12" db="EMBL/GenBank/DDBJ databases">
        <title>Molecular genomic analyses of Enterococcus cecorum from sepsis oubreaks in broilers.</title>
        <authorList>
            <person name="Rhoads D."/>
            <person name="Alrubaye A."/>
        </authorList>
    </citation>
    <scope>NUCLEOTIDE SEQUENCE</scope>
    <source>
        <strain evidence="4">1755</strain>
    </source>
</reference>
<reference evidence="7 9" key="1">
    <citation type="submission" date="2015-06" db="EMBL/GenBank/DDBJ databases">
        <title>The Genome Sequence of Enterococcus cecorum 170AEA1.</title>
        <authorList>
            <consortium name="The Broad Institute Genomics Platform"/>
            <consortium name="The Broad Institute Genome Sequencing Center for Infectious Disease"/>
            <person name="Earl A.M."/>
            <person name="Van Tyne D."/>
            <person name="Lebreton F."/>
            <person name="Saavedra J.T."/>
            <person name="Gilmore M.S."/>
            <person name="Manson McGuire A."/>
            <person name="Clock S."/>
            <person name="Crupain M."/>
            <person name="Rangan U."/>
            <person name="Young S."/>
            <person name="Abouelleil A."/>
            <person name="Cao P."/>
            <person name="Chapman S.B."/>
            <person name="Griggs A."/>
            <person name="Priest M."/>
            <person name="Shea T."/>
            <person name="Wortman J."/>
            <person name="Nusbaum C."/>
            <person name="Birren B."/>
        </authorList>
    </citation>
    <scope>NUCLEOTIDE SEQUENCE [LARGE SCALE GENOMIC DNA]</scope>
    <source>
        <strain evidence="7 9">170AEA1</strain>
    </source>
</reference>
<dbReference type="GO" id="GO:0016740">
    <property type="term" value="F:transferase activity"/>
    <property type="evidence" value="ECO:0007669"/>
    <property type="project" value="UniProtKB-KW"/>
</dbReference>
<evidence type="ECO:0000313" key="4">
    <source>
        <dbReference type="EMBL" id="MDZ5596824.1"/>
    </source>
</evidence>
<dbReference type="Proteomes" id="UP000196074">
    <property type="component" value="Unassembled WGS sequence"/>
</dbReference>
<keyword evidence="1" id="KW-0472">Membrane</keyword>
<dbReference type="InterPro" id="IPR001763">
    <property type="entry name" value="Rhodanese-like_dom"/>
</dbReference>
<proteinExistence type="predicted"/>
<dbReference type="EMBL" id="JABAFV010000013">
    <property type="protein sequence ID" value="NME50252.1"/>
    <property type="molecule type" value="Genomic_DNA"/>
</dbReference>
<dbReference type="Proteomes" id="UP001255696">
    <property type="component" value="Unassembled WGS sequence"/>
</dbReference>
<protein>
    <submittedName>
        <fullName evidence="7">Rhodanese family protein</fullName>
    </submittedName>
    <submittedName>
        <fullName evidence="3">Rhodanese-like domain-containing protein</fullName>
    </submittedName>
    <submittedName>
        <fullName evidence="6">Sulfurtransferase</fullName>
    </submittedName>
</protein>
<dbReference type="AlphaFoldDB" id="A0A0H2QPS3"/>
<evidence type="ECO:0000313" key="8">
    <source>
        <dbReference type="Proteomes" id="UP000196074"/>
    </source>
</evidence>
<name>A0A0H2QPS3_9ENTE</name>
<dbReference type="Proteomes" id="UP001290582">
    <property type="component" value="Unassembled WGS sequence"/>
</dbReference>
<dbReference type="Pfam" id="PF00581">
    <property type="entry name" value="Rhodanese"/>
    <property type="match status" value="1"/>
</dbReference>
<dbReference type="CDD" id="cd00158">
    <property type="entry name" value="RHOD"/>
    <property type="match status" value="1"/>
</dbReference>
<gene>
    <name evidence="6" type="ORF">B5E88_03160</name>
    <name evidence="7" type="ORF">EB18_02193</name>
    <name evidence="5" type="ORF">HF857_08470</name>
    <name evidence="3" type="ORF">P7H47_02590</name>
    <name evidence="4" type="ORF">U1294_01030</name>
</gene>
<organism evidence="7 9">
    <name type="scientific">Enterococcus cecorum</name>
    <dbReference type="NCBI Taxonomy" id="44008"/>
    <lineage>
        <taxon>Bacteria</taxon>
        <taxon>Bacillati</taxon>
        <taxon>Bacillota</taxon>
        <taxon>Bacilli</taxon>
        <taxon>Lactobacillales</taxon>
        <taxon>Enterococcaceae</taxon>
        <taxon>Enterococcus</taxon>
    </lineage>
</organism>
<evidence type="ECO:0000313" key="10">
    <source>
        <dbReference type="Proteomes" id="UP000588071"/>
    </source>
</evidence>
<dbReference type="RefSeq" id="WP_016252473.1">
    <property type="nucleotide sequence ID" value="NZ_AP035890.1"/>
</dbReference>
<dbReference type="PANTHER" id="PTHR43031">
    <property type="entry name" value="FAD-DEPENDENT OXIDOREDUCTASE"/>
    <property type="match status" value="1"/>
</dbReference>
<dbReference type="EMBL" id="LEOY01000023">
    <property type="protein sequence ID" value="RBR27506.1"/>
    <property type="molecule type" value="Genomic_DNA"/>
</dbReference>
<dbReference type="Gene3D" id="3.40.250.10">
    <property type="entry name" value="Rhodanese-like domain"/>
    <property type="match status" value="1"/>
</dbReference>
<evidence type="ECO:0000256" key="1">
    <source>
        <dbReference type="SAM" id="Phobius"/>
    </source>
</evidence>